<dbReference type="Gene3D" id="1.10.10.10">
    <property type="entry name" value="Winged helix-like DNA-binding domain superfamily/Winged helix DNA-binding domain"/>
    <property type="match status" value="1"/>
</dbReference>
<dbReference type="PROSITE" id="PS50987">
    <property type="entry name" value="HTH_ARSR_2"/>
    <property type="match status" value="1"/>
</dbReference>
<organism evidence="6 7">
    <name type="scientific">Fusibacillus kribbianus</name>
    <dbReference type="NCBI Taxonomy" id="3044208"/>
    <lineage>
        <taxon>Bacteria</taxon>
        <taxon>Bacillati</taxon>
        <taxon>Bacillota</taxon>
        <taxon>Clostridia</taxon>
        <taxon>Lachnospirales</taxon>
        <taxon>Lachnospiraceae</taxon>
        <taxon>Fusibacillus</taxon>
    </lineage>
</organism>
<dbReference type="InterPro" id="IPR001845">
    <property type="entry name" value="HTH_ArsR_DNA-bd_dom"/>
</dbReference>
<evidence type="ECO:0000256" key="3">
    <source>
        <dbReference type="ARBA" id="ARBA00023163"/>
    </source>
</evidence>
<evidence type="ECO:0000313" key="6">
    <source>
        <dbReference type="EMBL" id="MDI9242081.1"/>
    </source>
</evidence>
<dbReference type="AlphaFoldDB" id="A0AAP4EYQ4"/>
<dbReference type="SMART" id="SM00418">
    <property type="entry name" value="HTH_ARSR"/>
    <property type="match status" value="1"/>
</dbReference>
<dbReference type="Pfam" id="PF01022">
    <property type="entry name" value="HTH_5"/>
    <property type="match status" value="1"/>
</dbReference>
<dbReference type="CDD" id="cd00090">
    <property type="entry name" value="HTH_ARSR"/>
    <property type="match status" value="1"/>
</dbReference>
<name>A0AAP4EYQ4_9FIRM</name>
<dbReference type="GO" id="GO:0003677">
    <property type="term" value="F:DNA binding"/>
    <property type="evidence" value="ECO:0007669"/>
    <property type="project" value="UniProtKB-KW"/>
</dbReference>
<dbReference type="GO" id="GO:0046686">
    <property type="term" value="P:response to cadmium ion"/>
    <property type="evidence" value="ECO:0007669"/>
    <property type="project" value="UniProtKB-KW"/>
</dbReference>
<dbReference type="InterPro" id="IPR036390">
    <property type="entry name" value="WH_DNA-bd_sf"/>
</dbReference>
<dbReference type="EMBL" id="JASGBQ010000007">
    <property type="protein sequence ID" value="MDI9242081.1"/>
    <property type="molecule type" value="Genomic_DNA"/>
</dbReference>
<dbReference type="PANTHER" id="PTHR43132:SF6">
    <property type="entry name" value="HTH-TYPE TRANSCRIPTIONAL REPRESSOR CZRA"/>
    <property type="match status" value="1"/>
</dbReference>
<keyword evidence="7" id="KW-1185">Reference proteome</keyword>
<evidence type="ECO:0000259" key="5">
    <source>
        <dbReference type="PROSITE" id="PS50987"/>
    </source>
</evidence>
<reference evidence="6 7" key="1">
    <citation type="submission" date="2023-05" db="EMBL/GenBank/DDBJ databases">
        <title>[ruminococcus] sp. nov., isolated from a pig farm feces dump.</title>
        <authorList>
            <person name="Chang Y.-H."/>
        </authorList>
    </citation>
    <scope>NUCLEOTIDE SEQUENCE [LARGE SCALE GENOMIC DNA]</scope>
    <source>
        <strain evidence="6 7">YH-rum2234</strain>
    </source>
</reference>
<dbReference type="PANTHER" id="PTHR43132">
    <property type="entry name" value="ARSENICAL RESISTANCE OPERON REPRESSOR ARSR-RELATED"/>
    <property type="match status" value="1"/>
</dbReference>
<feature type="domain" description="HTH arsR-type" evidence="5">
    <location>
        <begin position="30"/>
        <end position="122"/>
    </location>
</feature>
<dbReference type="InterPro" id="IPR011991">
    <property type="entry name" value="ArsR-like_HTH"/>
</dbReference>
<dbReference type="NCBIfam" id="NF033788">
    <property type="entry name" value="HTH_metalloreg"/>
    <property type="match status" value="1"/>
</dbReference>
<dbReference type="InterPro" id="IPR051011">
    <property type="entry name" value="Metal_resp_trans_reg"/>
</dbReference>
<accession>A0AAP4EYQ4</accession>
<dbReference type="InterPro" id="IPR018334">
    <property type="entry name" value="ArsR_HTH"/>
</dbReference>
<proteinExistence type="predicted"/>
<dbReference type="GO" id="GO:0003700">
    <property type="term" value="F:DNA-binding transcription factor activity"/>
    <property type="evidence" value="ECO:0007669"/>
    <property type="project" value="InterPro"/>
</dbReference>
<dbReference type="PROSITE" id="PS00846">
    <property type="entry name" value="HTH_ARSR_1"/>
    <property type="match status" value="1"/>
</dbReference>
<dbReference type="InterPro" id="IPR036388">
    <property type="entry name" value="WH-like_DNA-bd_sf"/>
</dbReference>
<evidence type="ECO:0000256" key="4">
    <source>
        <dbReference type="ARBA" id="ARBA00043263"/>
    </source>
</evidence>
<evidence type="ECO:0000256" key="1">
    <source>
        <dbReference type="ARBA" id="ARBA00023015"/>
    </source>
</evidence>
<dbReference type="PRINTS" id="PR00778">
    <property type="entry name" value="HTHARSR"/>
</dbReference>
<dbReference type="Proteomes" id="UP001300383">
    <property type="component" value="Unassembled WGS sequence"/>
</dbReference>
<sequence length="122" mass="14106">MEQNEKFEMPVCECSHVHEELVDALKQQTPDDETLIRLAELFKIFGDPTRIKILYVLLEHEMCVCDIAQLLGMSQSSISHQLRILKQASLVKFRRDGKQVFYSLADEHVMTILSQGFDHVTE</sequence>
<comment type="caution">
    <text evidence="6">The sequence shown here is derived from an EMBL/GenBank/DDBJ whole genome shotgun (WGS) entry which is preliminary data.</text>
</comment>
<keyword evidence="4" id="KW-0105">Cadmium resistance</keyword>
<keyword evidence="3" id="KW-0804">Transcription</keyword>
<protein>
    <submittedName>
        <fullName evidence="6">Metalloregulator ArsR/SmtB family transcription factor</fullName>
    </submittedName>
</protein>
<gene>
    <name evidence="6" type="ORF">QJ036_06255</name>
</gene>
<dbReference type="SUPFAM" id="SSF46785">
    <property type="entry name" value="Winged helix' DNA-binding domain"/>
    <property type="match status" value="1"/>
</dbReference>
<evidence type="ECO:0000313" key="7">
    <source>
        <dbReference type="Proteomes" id="UP001300383"/>
    </source>
</evidence>
<evidence type="ECO:0000256" key="2">
    <source>
        <dbReference type="ARBA" id="ARBA00023125"/>
    </source>
</evidence>
<keyword evidence="1" id="KW-0805">Transcription regulation</keyword>
<keyword evidence="2" id="KW-0238">DNA-binding</keyword>
<dbReference type="RefSeq" id="WP_283230585.1">
    <property type="nucleotide sequence ID" value="NZ_JASGBQ010000007.1"/>
</dbReference>